<comment type="caution">
    <text evidence="1">The sequence shown here is derived from an EMBL/GenBank/DDBJ whole genome shotgun (WGS) entry which is preliminary data.</text>
</comment>
<evidence type="ECO:0000313" key="2">
    <source>
        <dbReference type="Proteomes" id="UP000008748"/>
    </source>
</evidence>
<reference evidence="1 2" key="1">
    <citation type="submission" date="2012-03" db="EMBL/GenBank/DDBJ databases">
        <title>The Genome Sequence of Bartonella birtlesii LL-WM9.</title>
        <authorList>
            <consortium name="The Broad Institute Genome Sequencing Platform"/>
            <consortium name="The Broad Institute Genome Sequencing Center for Infectious Disease"/>
            <person name="Feldgarden M."/>
            <person name="Kirby J."/>
            <person name="Kosoy M."/>
            <person name="Birtles R."/>
            <person name="Probert W.S."/>
            <person name="Chiaraviglio L."/>
            <person name="Young S.K."/>
            <person name="Zeng Q."/>
            <person name="Gargeya S."/>
            <person name="Fitzgerald M."/>
            <person name="Haas B."/>
            <person name="Abouelleil A."/>
            <person name="Alvarado L."/>
            <person name="Arachchi H.M."/>
            <person name="Berlin A."/>
            <person name="Chapman S.B."/>
            <person name="Gearin G."/>
            <person name="Goldberg J."/>
            <person name="Griggs A."/>
            <person name="Gujja S."/>
            <person name="Hansen M."/>
            <person name="Heiman D."/>
            <person name="Howarth C."/>
            <person name="Larimer J."/>
            <person name="Lui A."/>
            <person name="MacDonald P.J.P."/>
            <person name="McCowen C."/>
            <person name="Montmayeur A."/>
            <person name="Murphy C."/>
            <person name="Neiman D."/>
            <person name="Pearson M."/>
            <person name="Priest M."/>
            <person name="Roberts A."/>
            <person name="Saif S."/>
            <person name="Shea T."/>
            <person name="Sisk P."/>
            <person name="Stolte C."/>
            <person name="Sykes S."/>
            <person name="Wortman J."/>
            <person name="Nusbaum C."/>
            <person name="Birren B."/>
        </authorList>
    </citation>
    <scope>NUCLEOTIDE SEQUENCE [LARGE SCALE GENOMIC DNA]</scope>
    <source>
        <strain evidence="1 2">LL-WM9</strain>
    </source>
</reference>
<evidence type="ECO:0000313" key="1">
    <source>
        <dbReference type="EMBL" id="EJF76342.1"/>
    </source>
</evidence>
<protein>
    <submittedName>
        <fullName evidence="1">Uncharacterized protein</fullName>
    </submittedName>
</protein>
<dbReference type="EMBL" id="AIMC01000020">
    <property type="protein sequence ID" value="EJF76342.1"/>
    <property type="molecule type" value="Genomic_DNA"/>
</dbReference>
<dbReference type="HOGENOM" id="CLU_2566888_0_0_5"/>
<dbReference type="AlphaFoldDB" id="J1IXE0"/>
<organism evidence="1 2">
    <name type="scientific">Bartonella birtlesii LL-WM9</name>
    <dbReference type="NCBI Taxonomy" id="1094552"/>
    <lineage>
        <taxon>Bacteria</taxon>
        <taxon>Pseudomonadati</taxon>
        <taxon>Pseudomonadota</taxon>
        <taxon>Alphaproteobacteria</taxon>
        <taxon>Hyphomicrobiales</taxon>
        <taxon>Bartonellaceae</taxon>
        <taxon>Bartonella</taxon>
    </lineage>
</organism>
<dbReference type="RefSeq" id="WP_006589812.1">
    <property type="nucleotide sequence ID" value="NZ_JH725077.1"/>
</dbReference>
<name>J1IXE0_9HYPH</name>
<accession>J1IXE0</accession>
<proteinExistence type="predicted"/>
<gene>
    <name evidence="1" type="ORF">ME7_00886</name>
</gene>
<sequence length="81" mass="9359">MVKNVIFTLLKIFSFPRSRILYESNLPLWVDFIKEELAKQSTHIKLCALFSPYSMSKAAKRDDTSLTLFKGKANFVPHHTV</sequence>
<dbReference type="PATRIC" id="fig|1094552.3.peg.989"/>
<keyword evidence="2" id="KW-1185">Reference proteome</keyword>
<dbReference type="Proteomes" id="UP000008748">
    <property type="component" value="Unassembled WGS sequence"/>
</dbReference>